<sequence length="157" mass="16216">MTDDLVAPNPGGDPAASNGGDLVARWDAAVLHNYGTPAVALVRGDGAVVTDEHGRDYLDLFAGIAVNALGHAHPAIVSAVSEQIATLGHVGNFFANPPQVALAERLLALFGRPARCTSPTPGPRPTRRRSSCPGAPVAATSCPPWTPSTAVPWVRSR</sequence>
<dbReference type="InterPro" id="IPR015424">
    <property type="entry name" value="PyrdxlP-dep_Trfase"/>
</dbReference>
<evidence type="ECO:0008006" key="8">
    <source>
        <dbReference type="Google" id="ProtNLM"/>
    </source>
</evidence>
<dbReference type="Gene3D" id="3.40.640.10">
    <property type="entry name" value="Type I PLP-dependent aspartate aminotransferase-like (Major domain)"/>
    <property type="match status" value="1"/>
</dbReference>
<keyword evidence="2" id="KW-0032">Aminotransferase</keyword>
<dbReference type="SUPFAM" id="SSF53383">
    <property type="entry name" value="PLP-dependent transferases"/>
    <property type="match status" value="1"/>
</dbReference>
<dbReference type="GO" id="GO:0008483">
    <property type="term" value="F:transaminase activity"/>
    <property type="evidence" value="ECO:0007669"/>
    <property type="project" value="UniProtKB-KW"/>
</dbReference>
<dbReference type="Gene3D" id="3.90.1150.10">
    <property type="entry name" value="Aspartate Aminotransferase, domain 1"/>
    <property type="match status" value="1"/>
</dbReference>
<evidence type="ECO:0000256" key="3">
    <source>
        <dbReference type="ARBA" id="ARBA00022679"/>
    </source>
</evidence>
<protein>
    <recommendedName>
        <fullName evidence="8">Acetylornithine aminotransferase</fullName>
    </recommendedName>
</protein>
<evidence type="ECO:0000256" key="2">
    <source>
        <dbReference type="ARBA" id="ARBA00022576"/>
    </source>
</evidence>
<evidence type="ECO:0000313" key="7">
    <source>
        <dbReference type="Proteomes" id="UP000611640"/>
    </source>
</evidence>
<dbReference type="InterPro" id="IPR005814">
    <property type="entry name" value="Aminotrans_3"/>
</dbReference>
<dbReference type="PANTHER" id="PTHR11986:SF79">
    <property type="entry name" value="ACETYLORNITHINE AMINOTRANSFERASE, MITOCHONDRIAL"/>
    <property type="match status" value="1"/>
</dbReference>
<organism evidence="6 7">
    <name type="scientific">Actinocatenispora thailandica</name>
    <dbReference type="NCBI Taxonomy" id="227318"/>
    <lineage>
        <taxon>Bacteria</taxon>
        <taxon>Bacillati</taxon>
        <taxon>Actinomycetota</taxon>
        <taxon>Actinomycetes</taxon>
        <taxon>Micromonosporales</taxon>
        <taxon>Micromonosporaceae</taxon>
        <taxon>Actinocatenispora</taxon>
    </lineage>
</organism>
<dbReference type="KEGG" id="atl:Athai_30740"/>
<dbReference type="Pfam" id="PF00202">
    <property type="entry name" value="Aminotran_3"/>
    <property type="match status" value="1"/>
</dbReference>
<dbReference type="EMBL" id="AP023355">
    <property type="protein sequence ID" value="BCJ35571.1"/>
    <property type="molecule type" value="Genomic_DNA"/>
</dbReference>
<dbReference type="GO" id="GO:0042802">
    <property type="term" value="F:identical protein binding"/>
    <property type="evidence" value="ECO:0007669"/>
    <property type="project" value="TreeGrafter"/>
</dbReference>
<evidence type="ECO:0000256" key="1">
    <source>
        <dbReference type="ARBA" id="ARBA00001933"/>
    </source>
</evidence>
<keyword evidence="3" id="KW-0808">Transferase</keyword>
<keyword evidence="7" id="KW-1185">Reference proteome</keyword>
<dbReference type="InterPro" id="IPR015422">
    <property type="entry name" value="PyrdxlP-dep_Trfase_small"/>
</dbReference>
<evidence type="ECO:0000256" key="4">
    <source>
        <dbReference type="ARBA" id="ARBA00022898"/>
    </source>
</evidence>
<reference evidence="6 7" key="1">
    <citation type="submission" date="2020-08" db="EMBL/GenBank/DDBJ databases">
        <title>Whole genome shotgun sequence of Actinocatenispora thailandica NBRC 105041.</title>
        <authorList>
            <person name="Komaki H."/>
            <person name="Tamura T."/>
        </authorList>
    </citation>
    <scope>NUCLEOTIDE SEQUENCE [LARGE SCALE GENOMIC DNA]</scope>
    <source>
        <strain evidence="6 7">NBRC 105041</strain>
    </source>
</reference>
<dbReference type="InterPro" id="IPR015421">
    <property type="entry name" value="PyrdxlP-dep_Trfase_major"/>
</dbReference>
<keyword evidence="4" id="KW-0663">Pyridoxal phosphate</keyword>
<dbReference type="InterPro" id="IPR050103">
    <property type="entry name" value="Class-III_PLP-dep_AT"/>
</dbReference>
<dbReference type="PANTHER" id="PTHR11986">
    <property type="entry name" value="AMINOTRANSFERASE CLASS III"/>
    <property type="match status" value="1"/>
</dbReference>
<dbReference type="GO" id="GO:0030170">
    <property type="term" value="F:pyridoxal phosphate binding"/>
    <property type="evidence" value="ECO:0007669"/>
    <property type="project" value="InterPro"/>
</dbReference>
<name>A0A7R7HXC1_9ACTN</name>
<feature type="region of interest" description="Disordered" evidence="5">
    <location>
        <begin position="115"/>
        <end position="140"/>
    </location>
</feature>
<evidence type="ECO:0000256" key="5">
    <source>
        <dbReference type="SAM" id="MobiDB-lite"/>
    </source>
</evidence>
<proteinExistence type="predicted"/>
<dbReference type="AlphaFoldDB" id="A0A7R7HXC1"/>
<evidence type="ECO:0000313" key="6">
    <source>
        <dbReference type="EMBL" id="BCJ35571.1"/>
    </source>
</evidence>
<dbReference type="Proteomes" id="UP000611640">
    <property type="component" value="Chromosome"/>
</dbReference>
<gene>
    <name evidence="6" type="ORF">Athai_30740</name>
</gene>
<comment type="cofactor">
    <cofactor evidence="1">
        <name>pyridoxal 5'-phosphate</name>
        <dbReference type="ChEBI" id="CHEBI:597326"/>
    </cofactor>
</comment>
<accession>A0A7R7HXC1</accession>